<evidence type="ECO:0000313" key="2">
    <source>
        <dbReference type="EMBL" id="KAH0858015.1"/>
    </source>
</evidence>
<sequence>LGNTLLVVLSPPSPTVPFPSQPASSPSPLTILHDNSPSSLCFSISPQSHLDSIASYSNMRKIHCRSGGYDGGDSGRYGGDRLGGSDNRYSGGSDRSSSYGGFGSGGSIVHQVLGDLVQAVHSQVERAALVVLD</sequence>
<feature type="compositionally biased region" description="Low complexity" evidence="1">
    <location>
        <begin position="84"/>
        <end position="99"/>
    </location>
</feature>
<feature type="region of interest" description="Disordered" evidence="1">
    <location>
        <begin position="65"/>
        <end position="100"/>
    </location>
</feature>
<evidence type="ECO:0000313" key="3">
    <source>
        <dbReference type="Proteomes" id="UP000824890"/>
    </source>
</evidence>
<proteinExistence type="predicted"/>
<organism evidence="2 3">
    <name type="scientific">Brassica napus</name>
    <name type="common">Rape</name>
    <dbReference type="NCBI Taxonomy" id="3708"/>
    <lineage>
        <taxon>Eukaryota</taxon>
        <taxon>Viridiplantae</taxon>
        <taxon>Streptophyta</taxon>
        <taxon>Embryophyta</taxon>
        <taxon>Tracheophyta</taxon>
        <taxon>Spermatophyta</taxon>
        <taxon>Magnoliopsida</taxon>
        <taxon>eudicotyledons</taxon>
        <taxon>Gunneridae</taxon>
        <taxon>Pentapetalae</taxon>
        <taxon>rosids</taxon>
        <taxon>malvids</taxon>
        <taxon>Brassicales</taxon>
        <taxon>Brassicaceae</taxon>
        <taxon>Brassiceae</taxon>
        <taxon>Brassica</taxon>
    </lineage>
</organism>
<dbReference type="Proteomes" id="UP000824890">
    <property type="component" value="Unassembled WGS sequence"/>
</dbReference>
<feature type="compositionally biased region" description="Gly residues" evidence="1">
    <location>
        <begin position="68"/>
        <end position="82"/>
    </location>
</feature>
<accession>A0ABQ7XSV6</accession>
<name>A0ABQ7XSV6_BRANA</name>
<protein>
    <submittedName>
        <fullName evidence="2">Uncharacterized protein</fullName>
    </submittedName>
</protein>
<dbReference type="EMBL" id="JAGKQM010000019">
    <property type="protein sequence ID" value="KAH0858015.1"/>
    <property type="molecule type" value="Genomic_DNA"/>
</dbReference>
<keyword evidence="3" id="KW-1185">Reference proteome</keyword>
<feature type="non-terminal residue" evidence="2">
    <location>
        <position position="1"/>
    </location>
</feature>
<gene>
    <name evidence="2" type="ORF">HID58_086276</name>
</gene>
<comment type="caution">
    <text evidence="2">The sequence shown here is derived from an EMBL/GenBank/DDBJ whole genome shotgun (WGS) entry which is preliminary data.</text>
</comment>
<evidence type="ECO:0000256" key="1">
    <source>
        <dbReference type="SAM" id="MobiDB-lite"/>
    </source>
</evidence>
<reference evidence="2 3" key="1">
    <citation type="submission" date="2021-05" db="EMBL/GenBank/DDBJ databases">
        <title>Genome Assembly of Synthetic Allotetraploid Brassica napus Reveals Homoeologous Exchanges between Subgenomes.</title>
        <authorList>
            <person name="Davis J.T."/>
        </authorList>
    </citation>
    <scope>NUCLEOTIDE SEQUENCE [LARGE SCALE GENOMIC DNA]</scope>
    <source>
        <strain evidence="3">cv. Da-Ae</strain>
        <tissue evidence="2">Seedling</tissue>
    </source>
</reference>